<reference evidence="1" key="1">
    <citation type="submission" date="2021-01" db="EMBL/GenBank/DDBJ databases">
        <authorList>
            <person name="Sun Q."/>
        </authorList>
    </citation>
    <scope>NUCLEOTIDE SEQUENCE</scope>
    <source>
        <strain evidence="1">YIM B02566</strain>
    </source>
</reference>
<protein>
    <submittedName>
        <fullName evidence="1">NAD(P)-dependent oxidoreductase</fullName>
    </submittedName>
</protein>
<dbReference type="EMBL" id="JAENHL010000006">
    <property type="protein sequence ID" value="MBK1865866.1"/>
    <property type="molecule type" value="Genomic_DNA"/>
</dbReference>
<keyword evidence="2" id="KW-1185">Reference proteome</keyword>
<evidence type="ECO:0000313" key="2">
    <source>
        <dbReference type="Proteomes" id="UP000616151"/>
    </source>
</evidence>
<accession>A0ACC5R093</accession>
<evidence type="ECO:0000313" key="1">
    <source>
        <dbReference type="EMBL" id="MBK1865866.1"/>
    </source>
</evidence>
<name>A0ACC5R093_9HYPH</name>
<gene>
    <name evidence="1" type="ORF">JHL16_05845</name>
</gene>
<proteinExistence type="predicted"/>
<organism evidence="1 2">
    <name type="scientific">Taklimakanibacter albus</name>
    <dbReference type="NCBI Taxonomy" id="2800327"/>
    <lineage>
        <taxon>Bacteria</taxon>
        <taxon>Pseudomonadati</taxon>
        <taxon>Pseudomonadota</taxon>
        <taxon>Alphaproteobacteria</taxon>
        <taxon>Hyphomicrobiales</taxon>
        <taxon>Aestuariivirgaceae</taxon>
        <taxon>Taklimakanibacter</taxon>
    </lineage>
</organism>
<dbReference type="Proteomes" id="UP000616151">
    <property type="component" value="Unassembled WGS sequence"/>
</dbReference>
<comment type="caution">
    <text evidence="1">The sequence shown here is derived from an EMBL/GenBank/DDBJ whole genome shotgun (WGS) entry which is preliminary data.</text>
</comment>
<sequence length="309" mass="32234">MKTRVSVLGLGRMGSALARTLIKAGHPSNVWNRSPDKAQPLAALGATVAANVREAIAASDIVIVNVTDYAASQVLLRDPKVAQTLRGKLIVELSSGTPREAREAARWTEGQGALYLDGAILATPDIIGSTAAMILVSGPLAAFTAHQETLATLGAVSHVGADPGTAAALEAVGLSQLWGGLFAALHAIAIADAEGIPFATLERQWKDGVPVIEGLVADLIKRTAGKRFAADAETLSTVGVHTHALRHLADISRIHNLDPGLTRTYAAHFERAVAAGHLEDDFAAMTQFTRIAPEAAPKAADGTRPSRHT</sequence>